<feature type="region of interest" description="Disordered" evidence="1">
    <location>
        <begin position="1"/>
        <end position="97"/>
    </location>
</feature>
<name>A0A9R0D0I5_SPOFR</name>
<reference evidence="3 4" key="1">
    <citation type="submission" date="2025-04" db="UniProtKB">
        <authorList>
            <consortium name="RefSeq"/>
        </authorList>
    </citation>
    <scope>IDENTIFICATION</scope>
    <source>
        <tissue evidence="3 4">Whole larval tissue</tissue>
    </source>
</reference>
<sequence length="199" mass="22185">MADFEQEKTSVRMSKAEPREGNAEPTEGDAKLTQRDAVPTEGDTKPTEGDTKPTEGDTKPTQRDSELTKGDAEPTQRDEHPEEAGDSEAAQGQPEPVKKEFNLETADANELMDEIIRVTHVNYEFMKQRVANPGPIGPNGENMAAEILKKYEEKDALLDLYFDRLKVLLQENTPGLTELQIQERQLAATVKLNNGMILF</sequence>
<evidence type="ECO:0000313" key="3">
    <source>
        <dbReference type="RefSeq" id="XP_035436045.2"/>
    </source>
</evidence>
<feature type="compositionally biased region" description="Basic and acidic residues" evidence="1">
    <location>
        <begin position="42"/>
        <end position="83"/>
    </location>
</feature>
<evidence type="ECO:0000256" key="1">
    <source>
        <dbReference type="SAM" id="MobiDB-lite"/>
    </source>
</evidence>
<dbReference type="OrthoDB" id="7324553at2759"/>
<evidence type="ECO:0000313" key="4">
    <source>
        <dbReference type="RefSeq" id="XP_035436053.2"/>
    </source>
</evidence>
<dbReference type="GeneID" id="118266674"/>
<feature type="compositionally biased region" description="Basic and acidic residues" evidence="1">
    <location>
        <begin position="1"/>
        <end position="34"/>
    </location>
</feature>
<dbReference type="RefSeq" id="XP_035436045.2">
    <property type="nucleotide sequence ID" value="XM_035580152.2"/>
</dbReference>
<evidence type="ECO:0000313" key="2">
    <source>
        <dbReference type="Proteomes" id="UP000829999"/>
    </source>
</evidence>
<dbReference type="RefSeq" id="XP_035436053.2">
    <property type="nucleotide sequence ID" value="XM_035580160.2"/>
</dbReference>
<organism evidence="2 3">
    <name type="scientific">Spodoptera frugiperda</name>
    <name type="common">Fall armyworm</name>
    <dbReference type="NCBI Taxonomy" id="7108"/>
    <lineage>
        <taxon>Eukaryota</taxon>
        <taxon>Metazoa</taxon>
        <taxon>Ecdysozoa</taxon>
        <taxon>Arthropoda</taxon>
        <taxon>Hexapoda</taxon>
        <taxon>Insecta</taxon>
        <taxon>Pterygota</taxon>
        <taxon>Neoptera</taxon>
        <taxon>Endopterygota</taxon>
        <taxon>Lepidoptera</taxon>
        <taxon>Glossata</taxon>
        <taxon>Ditrysia</taxon>
        <taxon>Noctuoidea</taxon>
        <taxon>Noctuidae</taxon>
        <taxon>Amphipyrinae</taxon>
        <taxon>Spodoptera</taxon>
    </lineage>
</organism>
<protein>
    <submittedName>
        <fullName evidence="3 4">Uncharacterized protein LOC118266674 isoform X1</fullName>
    </submittedName>
</protein>
<accession>A0A9R0D0I5</accession>
<dbReference type="AlphaFoldDB" id="A0A9R0D0I5"/>
<gene>
    <name evidence="3 4" type="primary">LOC118266674</name>
</gene>
<dbReference type="Proteomes" id="UP000829999">
    <property type="component" value="Chromosome 25"/>
</dbReference>
<proteinExistence type="predicted"/>
<keyword evidence="2" id="KW-1185">Reference proteome</keyword>